<evidence type="ECO:0000256" key="7">
    <source>
        <dbReference type="ARBA" id="ARBA00034617"/>
    </source>
</evidence>
<dbReference type="GO" id="GO:0005524">
    <property type="term" value="F:ATP binding"/>
    <property type="evidence" value="ECO:0007669"/>
    <property type="project" value="UniProtKB-UniRule"/>
</dbReference>
<dbReference type="PROSITE" id="PS51198">
    <property type="entry name" value="UVRD_HELICASE_ATP_BIND"/>
    <property type="match status" value="1"/>
</dbReference>
<dbReference type="GO" id="GO:0000725">
    <property type="term" value="P:recombinational repair"/>
    <property type="evidence" value="ECO:0007669"/>
    <property type="project" value="TreeGrafter"/>
</dbReference>
<protein>
    <recommendedName>
        <fullName evidence="8">DNA 3'-5' helicase</fullName>
        <ecNumber evidence="8">5.6.2.4</ecNumber>
    </recommendedName>
</protein>
<feature type="binding site" evidence="10">
    <location>
        <begin position="28"/>
        <end position="35"/>
    </location>
    <ligand>
        <name>ATP</name>
        <dbReference type="ChEBI" id="CHEBI:30616"/>
    </ligand>
</feature>
<dbReference type="RefSeq" id="WP_091468402.1">
    <property type="nucleotide sequence ID" value="NZ_FOEI01000005.1"/>
</dbReference>
<evidence type="ECO:0000256" key="4">
    <source>
        <dbReference type="ARBA" id="ARBA00022806"/>
    </source>
</evidence>
<dbReference type="PANTHER" id="PTHR11070">
    <property type="entry name" value="UVRD / RECB / PCRA DNA HELICASE FAMILY MEMBER"/>
    <property type="match status" value="1"/>
</dbReference>
<dbReference type="EC" id="5.6.2.4" evidence="8"/>
<evidence type="ECO:0000313" key="13">
    <source>
        <dbReference type="Proteomes" id="UP000198648"/>
    </source>
</evidence>
<comment type="catalytic activity">
    <reaction evidence="7">
        <text>Couples ATP hydrolysis with the unwinding of duplex DNA by translocating in the 3'-5' direction.</text>
        <dbReference type="EC" id="5.6.2.4"/>
    </reaction>
</comment>
<keyword evidence="5 10" id="KW-0067">ATP-binding</keyword>
<proteinExistence type="inferred from homology"/>
<evidence type="ECO:0000256" key="8">
    <source>
        <dbReference type="ARBA" id="ARBA00034808"/>
    </source>
</evidence>
<dbReference type="Proteomes" id="UP000198648">
    <property type="component" value="Unassembled WGS sequence"/>
</dbReference>
<evidence type="ECO:0000256" key="3">
    <source>
        <dbReference type="ARBA" id="ARBA00022801"/>
    </source>
</evidence>
<dbReference type="STRING" id="1299341.SAMN05444005_10582"/>
<keyword evidence="6" id="KW-0413">Isomerase</keyword>
<dbReference type="AlphaFoldDB" id="A0A1H9CUB9"/>
<dbReference type="InterPro" id="IPR013986">
    <property type="entry name" value="DExx_box_DNA_helicase_dom_sf"/>
</dbReference>
<evidence type="ECO:0000313" key="12">
    <source>
        <dbReference type="EMBL" id="SEQ04687.1"/>
    </source>
</evidence>
<feature type="domain" description="UvrD-like helicase ATP-binding" evidence="11">
    <location>
        <begin position="7"/>
        <end position="316"/>
    </location>
</feature>
<dbReference type="GO" id="GO:0043138">
    <property type="term" value="F:3'-5' DNA helicase activity"/>
    <property type="evidence" value="ECO:0007669"/>
    <property type="project" value="UniProtKB-EC"/>
</dbReference>
<keyword evidence="4 10" id="KW-0347">Helicase</keyword>
<dbReference type="Gene3D" id="1.10.10.160">
    <property type="match status" value="1"/>
</dbReference>
<gene>
    <name evidence="12" type="ORF">SAMN05444005_10582</name>
</gene>
<dbReference type="InterPro" id="IPR014016">
    <property type="entry name" value="UvrD-like_ATP-bd"/>
</dbReference>
<dbReference type="Pfam" id="PF00580">
    <property type="entry name" value="UvrD-helicase"/>
    <property type="match status" value="1"/>
</dbReference>
<dbReference type="OrthoDB" id="9809039at2"/>
<dbReference type="CDD" id="cd18807">
    <property type="entry name" value="SF1_C_UvrD"/>
    <property type="match status" value="1"/>
</dbReference>
<dbReference type="Pfam" id="PF13361">
    <property type="entry name" value="UvrD_C"/>
    <property type="match status" value="2"/>
</dbReference>
<evidence type="ECO:0000256" key="1">
    <source>
        <dbReference type="ARBA" id="ARBA00009922"/>
    </source>
</evidence>
<comment type="similarity">
    <text evidence="1">Belongs to the helicase family. UvrD subfamily.</text>
</comment>
<organism evidence="12 13">
    <name type="scientific">Flavobacterium urocaniciphilum</name>
    <dbReference type="NCBI Taxonomy" id="1299341"/>
    <lineage>
        <taxon>Bacteria</taxon>
        <taxon>Pseudomonadati</taxon>
        <taxon>Bacteroidota</taxon>
        <taxon>Flavobacteriia</taxon>
        <taxon>Flavobacteriales</taxon>
        <taxon>Flavobacteriaceae</taxon>
        <taxon>Flavobacterium</taxon>
    </lineage>
</organism>
<sequence length="505" mass="57712">MPLRPIKLIGEQKRVLFLQVTEPIQIKGVAGSGKTTVALYRAKHLIDTQSNLFQEAKVVIFTYNKILVKYINAIKSSISGGYNEYNDEINPIKPIGINGVSVINFDRWAYHFIEANGIPLYGKTVMGSSQKNLIASVKSKYSVHNITNKNIDFFVDEISWMKGQAFQNKEEYLDAKRTGRGTSDRVTKNDKEIIWNIYSDYNDQLISKGLVDFEDYALLCLKIINSKINFTPPFSHIIVDEAQDLSKAQILVITKLVSEQTKSLSIIADAAQRIYKSGFNWSEVGLNLRGGRTIEFKKNYRNTVSVIKAALSLLSNEKDKTDFTTVESARPGGDKPKIAYFENWERQCEFLINELNELKKNTTINSTVILHRNHTGIRSIKNYLETHSFEVQELFDPSKIDFESDKVKLCTLSSVKGLEFDNVFIIDLNDNVIPYPEGFNDPDDEFHISTERRLLYTSMTRTREKLYLLSSGNPSRYLAEIDEKYLDVVNRISNQSSFPDYDLPF</sequence>
<dbReference type="InterPro" id="IPR000212">
    <property type="entry name" value="DNA_helicase_UvrD/REP"/>
</dbReference>
<keyword evidence="13" id="KW-1185">Reference proteome</keyword>
<dbReference type="InterPro" id="IPR014017">
    <property type="entry name" value="DNA_helicase_UvrD-like_C"/>
</dbReference>
<dbReference type="EMBL" id="FOEI01000005">
    <property type="protein sequence ID" value="SEQ04687.1"/>
    <property type="molecule type" value="Genomic_DNA"/>
</dbReference>
<dbReference type="SUPFAM" id="SSF52540">
    <property type="entry name" value="P-loop containing nucleoside triphosphate hydrolases"/>
    <property type="match status" value="1"/>
</dbReference>
<dbReference type="GO" id="GO:0016887">
    <property type="term" value="F:ATP hydrolysis activity"/>
    <property type="evidence" value="ECO:0007669"/>
    <property type="project" value="RHEA"/>
</dbReference>
<keyword evidence="2 10" id="KW-0547">Nucleotide-binding</keyword>
<accession>A0A1H9CUB9</accession>
<dbReference type="PANTHER" id="PTHR11070:SF45">
    <property type="entry name" value="DNA 3'-5' HELICASE"/>
    <property type="match status" value="1"/>
</dbReference>
<reference evidence="12 13" key="1">
    <citation type="submission" date="2016-10" db="EMBL/GenBank/DDBJ databases">
        <authorList>
            <person name="de Groot N.N."/>
        </authorList>
    </citation>
    <scope>NUCLEOTIDE SEQUENCE [LARGE SCALE GENOMIC DNA]</scope>
    <source>
        <strain evidence="12 13">DSM 27078</strain>
    </source>
</reference>
<dbReference type="InterPro" id="IPR027417">
    <property type="entry name" value="P-loop_NTPase"/>
</dbReference>
<evidence type="ECO:0000256" key="5">
    <source>
        <dbReference type="ARBA" id="ARBA00022840"/>
    </source>
</evidence>
<evidence type="ECO:0000256" key="10">
    <source>
        <dbReference type="PROSITE-ProRule" id="PRU00560"/>
    </source>
</evidence>
<evidence type="ECO:0000256" key="9">
    <source>
        <dbReference type="ARBA" id="ARBA00048988"/>
    </source>
</evidence>
<keyword evidence="3 10" id="KW-0378">Hydrolase</keyword>
<comment type="catalytic activity">
    <reaction evidence="9">
        <text>ATP + H2O = ADP + phosphate + H(+)</text>
        <dbReference type="Rhea" id="RHEA:13065"/>
        <dbReference type="ChEBI" id="CHEBI:15377"/>
        <dbReference type="ChEBI" id="CHEBI:15378"/>
        <dbReference type="ChEBI" id="CHEBI:30616"/>
        <dbReference type="ChEBI" id="CHEBI:43474"/>
        <dbReference type="ChEBI" id="CHEBI:456216"/>
        <dbReference type="EC" id="5.6.2.4"/>
    </reaction>
</comment>
<evidence type="ECO:0000256" key="6">
    <source>
        <dbReference type="ARBA" id="ARBA00023235"/>
    </source>
</evidence>
<evidence type="ECO:0000256" key="2">
    <source>
        <dbReference type="ARBA" id="ARBA00022741"/>
    </source>
</evidence>
<dbReference type="GO" id="GO:0003677">
    <property type="term" value="F:DNA binding"/>
    <property type="evidence" value="ECO:0007669"/>
    <property type="project" value="UniProtKB-KW"/>
</dbReference>
<name>A0A1H9CUB9_9FLAO</name>
<evidence type="ECO:0000259" key="11">
    <source>
        <dbReference type="PROSITE" id="PS51198"/>
    </source>
</evidence>
<dbReference type="Gene3D" id="3.40.50.300">
    <property type="entry name" value="P-loop containing nucleotide triphosphate hydrolases"/>
    <property type="match status" value="2"/>
</dbReference>